<name>A0AAD9H4X6_9PEZI</name>
<gene>
    <name evidence="2" type="ORF">LX32DRAFT_223030</name>
</gene>
<sequence length="811" mass="91174">MQNLARLTLLRPRPFSTIDSRQTRVMGNTESFLAEALSLACQGTDDAAGGQPQFLAALEEFLIRLEEVWSKLPDCVTNAIKSRFLPYFASPTDPEAWVLHQIFSEAAGDTPTKLYGKLNALFTSTASSKMTRFDFTKRNVWLVAFARIRKLCESNRENALVDYITREQHYDRARRNCSNWALAGERLESVLGRVGGSGALICGLRLSFTTLSRKDRFEKVDIETDYKPASCENIRRCNKIVDTLLVLYGWRALSLVDLQGCERSRKRKRESSDERPRPPPGMTMPTCRIENKQDADSSDSPLAVDSLSNHPVNCHYDAQSRGPGPSHDGPRHFFAAQLTDASYSTSAVASTEPITPPARETYGEGVADNQKPSPEQASNAALSMGSQIWYKGLPTVPSQTLAQASTNQEEHSSVDLPLVLLQRPISSKKGSTIKPSTRTSLVNPRCATVFPFAGNEFVFQLSRNDVPGLFSDPHSPSPPQALLVSENLFHIIKVYFENSCRDMNFDDYENLLAPNGARLDNAICNDFDSYCFTATMLVGKESPLEFRHALSKAFALVRPILEAEHPRTLACFFEVSIHLIQTGLPEVASHLCSYIKEMSANVIRRGHPWREICQRLGELDSESLEQAMAKVWECTTDIFDSELGAYNRLAVSARLDYIKRVVTDHLEEERLLQDLLTQLGGVPRLSTPRVMLNLAHNFSKQGRHDEAETTARRVLLLLGSHRMYASRNAERIESLKIVSRSQCNQGKAMEAEQTMQEAIQMVVDQWGVQHPWVPEFKTVLQGWLREWGRKEDADKLRWEIEELIGEDEIEA</sequence>
<feature type="region of interest" description="Disordered" evidence="1">
    <location>
        <begin position="344"/>
        <end position="380"/>
    </location>
</feature>
<evidence type="ECO:0000313" key="2">
    <source>
        <dbReference type="EMBL" id="KAK2021891.1"/>
    </source>
</evidence>
<comment type="caution">
    <text evidence="2">The sequence shown here is derived from an EMBL/GenBank/DDBJ whole genome shotgun (WGS) entry which is preliminary data.</text>
</comment>
<accession>A0AAD9H4X6</accession>
<dbReference type="SUPFAM" id="SSF48452">
    <property type="entry name" value="TPR-like"/>
    <property type="match status" value="1"/>
</dbReference>
<organism evidence="2 3">
    <name type="scientific">Colletotrichum zoysiae</name>
    <dbReference type="NCBI Taxonomy" id="1216348"/>
    <lineage>
        <taxon>Eukaryota</taxon>
        <taxon>Fungi</taxon>
        <taxon>Dikarya</taxon>
        <taxon>Ascomycota</taxon>
        <taxon>Pezizomycotina</taxon>
        <taxon>Sordariomycetes</taxon>
        <taxon>Hypocreomycetidae</taxon>
        <taxon>Glomerellales</taxon>
        <taxon>Glomerellaceae</taxon>
        <taxon>Colletotrichum</taxon>
        <taxon>Colletotrichum graminicola species complex</taxon>
    </lineage>
</organism>
<dbReference type="InterPro" id="IPR011990">
    <property type="entry name" value="TPR-like_helical_dom_sf"/>
</dbReference>
<dbReference type="AlphaFoldDB" id="A0AAD9H4X6"/>
<reference evidence="2" key="1">
    <citation type="submission" date="2021-06" db="EMBL/GenBank/DDBJ databases">
        <title>Comparative genomics, transcriptomics and evolutionary studies reveal genomic signatures of adaptation to plant cell wall in hemibiotrophic fungi.</title>
        <authorList>
            <consortium name="DOE Joint Genome Institute"/>
            <person name="Baroncelli R."/>
            <person name="Diaz J.F."/>
            <person name="Benocci T."/>
            <person name="Peng M."/>
            <person name="Battaglia E."/>
            <person name="Haridas S."/>
            <person name="Andreopoulos W."/>
            <person name="Labutti K."/>
            <person name="Pangilinan J."/>
            <person name="Floch G.L."/>
            <person name="Makela M.R."/>
            <person name="Henrissat B."/>
            <person name="Grigoriev I.V."/>
            <person name="Crouch J.A."/>
            <person name="De Vries R.P."/>
            <person name="Sukno S.A."/>
            <person name="Thon M.R."/>
        </authorList>
    </citation>
    <scope>NUCLEOTIDE SEQUENCE</scope>
    <source>
        <strain evidence="2">MAFF235873</strain>
    </source>
</reference>
<dbReference type="Gene3D" id="1.25.40.10">
    <property type="entry name" value="Tetratricopeptide repeat domain"/>
    <property type="match status" value="1"/>
</dbReference>
<keyword evidence="3" id="KW-1185">Reference proteome</keyword>
<feature type="compositionally biased region" description="Polar residues" evidence="1">
    <location>
        <begin position="370"/>
        <end position="380"/>
    </location>
</feature>
<proteinExistence type="predicted"/>
<dbReference type="EMBL" id="MU843073">
    <property type="protein sequence ID" value="KAK2021891.1"/>
    <property type="molecule type" value="Genomic_DNA"/>
</dbReference>
<evidence type="ECO:0000313" key="3">
    <source>
        <dbReference type="Proteomes" id="UP001232148"/>
    </source>
</evidence>
<feature type="region of interest" description="Disordered" evidence="1">
    <location>
        <begin position="264"/>
        <end position="332"/>
    </location>
</feature>
<dbReference type="Proteomes" id="UP001232148">
    <property type="component" value="Unassembled WGS sequence"/>
</dbReference>
<evidence type="ECO:0000256" key="1">
    <source>
        <dbReference type="SAM" id="MobiDB-lite"/>
    </source>
</evidence>
<protein>
    <submittedName>
        <fullName evidence="2">Uncharacterized protein</fullName>
    </submittedName>
</protein>
<feature type="compositionally biased region" description="Polar residues" evidence="1">
    <location>
        <begin position="344"/>
        <end position="353"/>
    </location>
</feature>